<evidence type="ECO:0000313" key="6">
    <source>
        <dbReference type="Proteomes" id="UP000055014"/>
    </source>
</evidence>
<feature type="transmembrane region" description="Helical" evidence="1">
    <location>
        <begin position="95"/>
        <end position="117"/>
    </location>
</feature>
<reference evidence="5 6" key="2">
    <citation type="journal article" date="2015" name="MBio">
        <title>Genome-Resolved Metagenomic Analysis Reveals Roles for Candidate Phyla and Other Microbial Community Members in Biogeochemical Transformations in Oil Reservoirs.</title>
        <authorList>
            <person name="Hu P."/>
            <person name="Tom L."/>
            <person name="Singh A."/>
            <person name="Thomas B.C."/>
            <person name="Baker B.J."/>
            <person name="Piceno Y.M."/>
            <person name="Andersen G.L."/>
            <person name="Banfield J.F."/>
        </authorList>
    </citation>
    <scope>NUCLEOTIDE SEQUENCE [LARGE SCALE GENOMIC DNA]</scope>
</reference>
<dbReference type="EMBL" id="LGGH01000022">
    <property type="protein sequence ID" value="KUK68307.1"/>
    <property type="molecule type" value="Genomic_DNA"/>
</dbReference>
<evidence type="ECO:0000313" key="5">
    <source>
        <dbReference type="Proteomes" id="UP000054260"/>
    </source>
</evidence>
<feature type="transmembrane region" description="Helical" evidence="1">
    <location>
        <begin position="254"/>
        <end position="272"/>
    </location>
</feature>
<evidence type="ECO:0000256" key="1">
    <source>
        <dbReference type="SAM" id="Phobius"/>
    </source>
</evidence>
<feature type="transmembrane region" description="Helical" evidence="1">
    <location>
        <begin position="58"/>
        <end position="75"/>
    </location>
</feature>
<dbReference type="PANTHER" id="PTHR39556">
    <property type="entry name" value="PROTEIN, PUTATIVE-RELATED"/>
    <property type="match status" value="1"/>
</dbReference>
<evidence type="ECO:0000313" key="7">
    <source>
        <dbReference type="Proteomes" id="UP000264215"/>
    </source>
</evidence>
<dbReference type="Proteomes" id="UP000264215">
    <property type="component" value="Unassembled WGS sequence"/>
</dbReference>
<evidence type="ECO:0008006" key="8">
    <source>
        <dbReference type="Google" id="ProtNLM"/>
    </source>
</evidence>
<evidence type="ECO:0000313" key="3">
    <source>
        <dbReference type="EMBL" id="KUK68307.1"/>
    </source>
</evidence>
<feature type="transmembrane region" description="Helical" evidence="1">
    <location>
        <begin position="150"/>
        <end position="167"/>
    </location>
</feature>
<protein>
    <recommendedName>
        <fullName evidence="8">DUF401 family protein</fullName>
    </recommendedName>
</protein>
<dbReference type="Proteomes" id="UP000055014">
    <property type="component" value="Unassembled WGS sequence"/>
</dbReference>
<gene>
    <name evidence="2" type="ORF">DIT26_00100</name>
    <name evidence="3" type="ORF">XD86_0273</name>
    <name evidence="4" type="ORF">XE02_0587</name>
</gene>
<dbReference type="Pfam" id="PF04165">
    <property type="entry name" value="DUF401"/>
    <property type="match status" value="1"/>
</dbReference>
<evidence type="ECO:0000313" key="2">
    <source>
        <dbReference type="EMBL" id="HCO68985.1"/>
    </source>
</evidence>
<keyword evidence="1" id="KW-0472">Membrane</keyword>
<name>A0A101I802_9BACT</name>
<keyword evidence="1" id="KW-1133">Transmembrane helix</keyword>
<feature type="transmembrane region" description="Helical" evidence="1">
    <location>
        <begin position="293"/>
        <end position="315"/>
    </location>
</feature>
<dbReference type="EMBL" id="DQBS01000002">
    <property type="protein sequence ID" value="HCO68985.1"/>
    <property type="molecule type" value="Genomic_DNA"/>
</dbReference>
<dbReference type="PATRIC" id="fig|1236046.5.peg.103"/>
<feature type="transmembrane region" description="Helical" evidence="1">
    <location>
        <begin position="27"/>
        <end position="46"/>
    </location>
</feature>
<accession>A0A101I802</accession>
<keyword evidence="1" id="KW-0812">Transmembrane</keyword>
<dbReference type="EMBL" id="LGGW01000039">
    <property type="protein sequence ID" value="KUK90348.1"/>
    <property type="molecule type" value="Genomic_DNA"/>
</dbReference>
<feature type="transmembrane region" description="Helical" evidence="1">
    <location>
        <begin position="212"/>
        <end position="242"/>
    </location>
</feature>
<sequence length="393" mass="43305">MNTLAVAIAIVVLILSLKVFKDISLSLLFSVTSLGIVLLISPADYFGAFAKEVSDWEFWKVIITVFSIYLLGETMDKSGNSSRFVRAVERLFPEPRVSIALMPAIIGLLPMPGGAMFSAPMVKDLARSDPTISNEDGLVFNYWFRHAMEFFWPLYPALVIASGISRIRLNTLVLWLMPVGAVALVAGYLLMIRKPIKLRYSHSAIKEFMISAWPIIAVIILVMLNQPGWLAVLGTSIIYLLVNKNKKKVLVASLKYKTFILLLTVFFYKNLVEIAEIPQAMGAELMAWSIPPLTLVVLLPFLMGFMTGVTQAGVGLSLPLILSMGNGYGTLSTTILAYTFAVVGVLLSPVHLCLVLTSEYFKVEYSRIIKRISVVTLLSIAASVVVFVLLKST</sequence>
<reference evidence="2 7" key="3">
    <citation type="journal article" date="2018" name="Nat. Biotechnol.">
        <title>A standardized bacterial taxonomy based on genome phylogeny substantially revises the tree of life.</title>
        <authorList>
            <person name="Parks D.H."/>
            <person name="Chuvochina M."/>
            <person name="Waite D.W."/>
            <person name="Rinke C."/>
            <person name="Skarshewski A."/>
            <person name="Chaumeil P.A."/>
            <person name="Hugenholtz P."/>
        </authorList>
    </citation>
    <scope>NUCLEOTIDE SEQUENCE [LARGE SCALE GENOMIC DNA]</scope>
    <source>
        <strain evidence="2">UBA9905</strain>
    </source>
</reference>
<organism evidence="4 6">
    <name type="scientific">Mesotoga infera</name>
    <dbReference type="NCBI Taxonomy" id="1236046"/>
    <lineage>
        <taxon>Bacteria</taxon>
        <taxon>Thermotogati</taxon>
        <taxon>Thermotogota</taxon>
        <taxon>Thermotogae</taxon>
        <taxon>Kosmotogales</taxon>
        <taxon>Kosmotogaceae</taxon>
        <taxon>Mesotoga</taxon>
    </lineage>
</organism>
<reference evidence="4" key="1">
    <citation type="journal article" date="2015" name="MBio">
        <title>Genome-resolved metagenomic analysis reveals roles for candidate phyla and other microbial community members in biogeochemical transformations in oil reservoirs.</title>
        <authorList>
            <person name="Hu P."/>
            <person name="Tom L."/>
            <person name="Singh A."/>
            <person name="Thomas B.C."/>
            <person name="Baker B.J."/>
            <person name="Piceno Y.M."/>
            <person name="Andersen G.L."/>
            <person name="Banfield J.F."/>
        </authorList>
    </citation>
    <scope>NUCLEOTIDE SEQUENCE [LARGE SCALE GENOMIC DNA]</scope>
    <source>
        <strain evidence="3">46_47</strain>
        <strain evidence="4">46_70</strain>
    </source>
</reference>
<feature type="transmembrane region" description="Helical" evidence="1">
    <location>
        <begin position="335"/>
        <end position="356"/>
    </location>
</feature>
<dbReference type="Proteomes" id="UP000054260">
    <property type="component" value="Unassembled WGS sequence"/>
</dbReference>
<evidence type="ECO:0000313" key="4">
    <source>
        <dbReference type="EMBL" id="KUK90348.1"/>
    </source>
</evidence>
<dbReference type="PANTHER" id="PTHR39556:SF1">
    <property type="entry name" value="PROTEIN, PUTATIVE-RELATED"/>
    <property type="match status" value="1"/>
</dbReference>
<feature type="transmembrane region" description="Helical" evidence="1">
    <location>
        <begin position="368"/>
        <end position="390"/>
    </location>
</feature>
<comment type="caution">
    <text evidence="4">The sequence shown here is derived from an EMBL/GenBank/DDBJ whole genome shotgun (WGS) entry which is preliminary data.</text>
</comment>
<dbReference type="AlphaFoldDB" id="A0A101I802"/>
<proteinExistence type="predicted"/>
<dbReference type="InterPro" id="IPR007294">
    <property type="entry name" value="DUF401"/>
</dbReference>
<feature type="transmembrane region" description="Helical" evidence="1">
    <location>
        <begin position="173"/>
        <end position="191"/>
    </location>
</feature>